<dbReference type="Pfam" id="PF03453">
    <property type="entry name" value="MoeA_N"/>
    <property type="match status" value="1"/>
</dbReference>
<evidence type="ECO:0000259" key="12">
    <source>
        <dbReference type="SMART" id="SM00852"/>
    </source>
</evidence>
<dbReference type="GO" id="GO:0006777">
    <property type="term" value="P:Mo-molybdopterin cofactor biosynthetic process"/>
    <property type="evidence" value="ECO:0007669"/>
    <property type="project" value="UniProtKB-UniRule"/>
</dbReference>
<dbReference type="Gene3D" id="3.40.980.10">
    <property type="entry name" value="MoaB/Mog-like domain"/>
    <property type="match status" value="1"/>
</dbReference>
<dbReference type="SMART" id="SM00852">
    <property type="entry name" value="MoCF_biosynth"/>
    <property type="match status" value="1"/>
</dbReference>
<comment type="cofactor">
    <cofactor evidence="1 11">
        <name>Mg(2+)</name>
        <dbReference type="ChEBI" id="CHEBI:18420"/>
    </cofactor>
</comment>
<dbReference type="SUPFAM" id="SSF63867">
    <property type="entry name" value="MoeA C-terminal domain-like"/>
    <property type="match status" value="1"/>
</dbReference>
<dbReference type="PANTHER" id="PTHR10192:SF5">
    <property type="entry name" value="GEPHYRIN"/>
    <property type="match status" value="1"/>
</dbReference>
<dbReference type="AlphaFoldDB" id="A0A933SCU5"/>
<evidence type="ECO:0000256" key="9">
    <source>
        <dbReference type="ARBA" id="ARBA00023150"/>
    </source>
</evidence>
<dbReference type="InterPro" id="IPR005110">
    <property type="entry name" value="MoeA_linker/N"/>
</dbReference>
<dbReference type="InterPro" id="IPR036425">
    <property type="entry name" value="MoaB/Mog-like_dom_sf"/>
</dbReference>
<name>A0A933SCU5_UNCEI</name>
<keyword evidence="6 11" id="KW-0808">Transferase</keyword>
<dbReference type="EC" id="2.10.1.1" evidence="11"/>
<dbReference type="NCBIfam" id="NF045515">
    <property type="entry name" value="Glp_gephyrin"/>
    <property type="match status" value="1"/>
</dbReference>
<dbReference type="PROSITE" id="PS01079">
    <property type="entry name" value="MOCF_BIOSYNTHESIS_2"/>
    <property type="match status" value="1"/>
</dbReference>
<keyword evidence="7 11" id="KW-0479">Metal-binding</keyword>
<dbReference type="FunFam" id="2.170.190.11:FF:000001">
    <property type="entry name" value="Molybdopterin molybdenumtransferase"/>
    <property type="match status" value="1"/>
</dbReference>
<dbReference type="Pfam" id="PF03454">
    <property type="entry name" value="MoeA_C"/>
    <property type="match status" value="1"/>
</dbReference>
<evidence type="ECO:0000256" key="4">
    <source>
        <dbReference type="ARBA" id="ARBA00010763"/>
    </source>
</evidence>
<dbReference type="SUPFAM" id="SSF63882">
    <property type="entry name" value="MoeA N-terminal region -like"/>
    <property type="match status" value="1"/>
</dbReference>
<evidence type="ECO:0000256" key="3">
    <source>
        <dbReference type="ARBA" id="ARBA00005046"/>
    </source>
</evidence>
<dbReference type="CDD" id="cd00887">
    <property type="entry name" value="MoeA"/>
    <property type="match status" value="1"/>
</dbReference>
<keyword evidence="5 11" id="KW-0500">Molybdenum</keyword>
<comment type="caution">
    <text evidence="13">The sequence shown here is derived from an EMBL/GenBank/DDBJ whole genome shotgun (WGS) entry which is preliminary data.</text>
</comment>
<evidence type="ECO:0000256" key="7">
    <source>
        <dbReference type="ARBA" id="ARBA00022723"/>
    </source>
</evidence>
<gene>
    <name evidence="13" type="ORF">HZA61_11930</name>
</gene>
<evidence type="ECO:0000256" key="5">
    <source>
        <dbReference type="ARBA" id="ARBA00022505"/>
    </source>
</evidence>
<dbReference type="InterPro" id="IPR001453">
    <property type="entry name" value="MoaB/Mog_dom"/>
</dbReference>
<keyword evidence="9 11" id="KW-0501">Molybdenum cofactor biosynthesis</keyword>
<evidence type="ECO:0000256" key="8">
    <source>
        <dbReference type="ARBA" id="ARBA00022842"/>
    </source>
</evidence>
<dbReference type="SUPFAM" id="SSF53218">
    <property type="entry name" value="Molybdenum cofactor biosynthesis proteins"/>
    <property type="match status" value="1"/>
</dbReference>
<evidence type="ECO:0000313" key="13">
    <source>
        <dbReference type="EMBL" id="MBI5170192.1"/>
    </source>
</evidence>
<sequence>MSPKPRELSYAEARARVLAATATLPAAHEPVARAAGRALRRDLVAPHALPPFDNSAMDGWAVRAADTANASPTAPVTLAIVGVSAAGRPLERVLAPGQAALVMTGAPLPPGADAVVPFEEGTRTHEGERERAELAHAARLGAHIRRAGEDIPAGEVALHAGRTLSAHDLALAASLGFAEVELSPAPRVAVLSTGDELLDPSQPLRPGAIRDSNLPMLARLAVEAGSVVTLAERLPDDAARVTARVREALEVSDVVLTIGGVSAGDFDPVKQALDAIGEVELWRVAMRPGRPQAFGTPGGRLFFGLPGNPASVACVFEALVRPALRRLQGHAVLDRPRVPVRLASEVESREGRTDFVRCELEWRLGALWAIPAGAQVSGHLTPQSRAHALVVVPEEAGRLQKGDEAEALLLRMPDA</sequence>
<proteinExistence type="inferred from homology"/>
<comment type="catalytic activity">
    <reaction evidence="10">
        <text>adenylyl-molybdopterin + molybdate = Mo-molybdopterin + AMP + H(+)</text>
        <dbReference type="Rhea" id="RHEA:35047"/>
        <dbReference type="ChEBI" id="CHEBI:15378"/>
        <dbReference type="ChEBI" id="CHEBI:36264"/>
        <dbReference type="ChEBI" id="CHEBI:62727"/>
        <dbReference type="ChEBI" id="CHEBI:71302"/>
        <dbReference type="ChEBI" id="CHEBI:456215"/>
        <dbReference type="EC" id="2.10.1.1"/>
    </reaction>
</comment>
<evidence type="ECO:0000256" key="2">
    <source>
        <dbReference type="ARBA" id="ARBA00002901"/>
    </source>
</evidence>
<organism evidence="13 14">
    <name type="scientific">Eiseniibacteriota bacterium</name>
    <dbReference type="NCBI Taxonomy" id="2212470"/>
    <lineage>
        <taxon>Bacteria</taxon>
        <taxon>Candidatus Eiseniibacteriota</taxon>
    </lineage>
</organism>
<comment type="pathway">
    <text evidence="3 11">Cofactor biosynthesis; molybdopterin biosynthesis.</text>
</comment>
<dbReference type="Gene3D" id="2.170.190.11">
    <property type="entry name" value="Molybdopterin biosynthesis moea protein, domain 3"/>
    <property type="match status" value="1"/>
</dbReference>
<dbReference type="InterPro" id="IPR036135">
    <property type="entry name" value="MoeA_linker/N_sf"/>
</dbReference>
<comment type="function">
    <text evidence="2 11">Catalyzes the insertion of molybdate into adenylated molybdopterin with the concomitant release of AMP.</text>
</comment>
<dbReference type="InterPro" id="IPR036688">
    <property type="entry name" value="MoeA_C_domain_IV_sf"/>
</dbReference>
<evidence type="ECO:0000256" key="10">
    <source>
        <dbReference type="ARBA" id="ARBA00047317"/>
    </source>
</evidence>
<feature type="domain" description="MoaB/Mog" evidence="12">
    <location>
        <begin position="189"/>
        <end position="326"/>
    </location>
</feature>
<evidence type="ECO:0000256" key="1">
    <source>
        <dbReference type="ARBA" id="ARBA00001946"/>
    </source>
</evidence>
<dbReference type="Gene3D" id="3.90.105.10">
    <property type="entry name" value="Molybdopterin biosynthesis moea protein, domain 2"/>
    <property type="match status" value="1"/>
</dbReference>
<dbReference type="Proteomes" id="UP000696931">
    <property type="component" value="Unassembled WGS sequence"/>
</dbReference>
<dbReference type="InterPro" id="IPR005111">
    <property type="entry name" value="MoeA_C_domain_IV"/>
</dbReference>
<dbReference type="FunFam" id="3.40.980.10:FF:000004">
    <property type="entry name" value="Molybdopterin molybdenumtransferase"/>
    <property type="match status" value="1"/>
</dbReference>
<dbReference type="InterPro" id="IPR038987">
    <property type="entry name" value="MoeA-like"/>
</dbReference>
<evidence type="ECO:0000256" key="11">
    <source>
        <dbReference type="RuleBase" id="RU365090"/>
    </source>
</evidence>
<protein>
    <recommendedName>
        <fullName evidence="11">Molybdopterin molybdenumtransferase</fullName>
        <ecNumber evidence="11">2.10.1.1</ecNumber>
    </recommendedName>
</protein>
<dbReference type="Gene3D" id="2.40.340.10">
    <property type="entry name" value="MoeA, C-terminal, domain IV"/>
    <property type="match status" value="1"/>
</dbReference>
<dbReference type="PANTHER" id="PTHR10192">
    <property type="entry name" value="MOLYBDOPTERIN BIOSYNTHESIS PROTEIN"/>
    <property type="match status" value="1"/>
</dbReference>
<dbReference type="InterPro" id="IPR008284">
    <property type="entry name" value="MoCF_biosynth_CS"/>
</dbReference>
<keyword evidence="8 11" id="KW-0460">Magnesium</keyword>
<reference evidence="13" key="1">
    <citation type="submission" date="2020-07" db="EMBL/GenBank/DDBJ databases">
        <title>Huge and variable diversity of episymbiotic CPR bacteria and DPANN archaea in groundwater ecosystems.</title>
        <authorList>
            <person name="He C.Y."/>
            <person name="Keren R."/>
            <person name="Whittaker M."/>
            <person name="Farag I.F."/>
            <person name="Doudna J."/>
            <person name="Cate J.H.D."/>
            <person name="Banfield J.F."/>
        </authorList>
    </citation>
    <scope>NUCLEOTIDE SEQUENCE</scope>
    <source>
        <strain evidence="13">NC_groundwater_1813_Pr3_B-0.1um_71_17</strain>
    </source>
</reference>
<evidence type="ECO:0000313" key="14">
    <source>
        <dbReference type="Proteomes" id="UP000696931"/>
    </source>
</evidence>
<dbReference type="GO" id="GO:0005829">
    <property type="term" value="C:cytosol"/>
    <property type="evidence" value="ECO:0007669"/>
    <property type="project" value="TreeGrafter"/>
</dbReference>
<dbReference type="EMBL" id="JACRIW010000082">
    <property type="protein sequence ID" value="MBI5170192.1"/>
    <property type="molecule type" value="Genomic_DNA"/>
</dbReference>
<accession>A0A933SCU5</accession>
<evidence type="ECO:0000256" key="6">
    <source>
        <dbReference type="ARBA" id="ARBA00022679"/>
    </source>
</evidence>
<dbReference type="Pfam" id="PF00994">
    <property type="entry name" value="MoCF_biosynth"/>
    <property type="match status" value="1"/>
</dbReference>
<dbReference type="NCBIfam" id="TIGR00177">
    <property type="entry name" value="molyb_syn"/>
    <property type="match status" value="1"/>
</dbReference>
<dbReference type="GO" id="GO:0061599">
    <property type="term" value="F:molybdopterin molybdotransferase activity"/>
    <property type="evidence" value="ECO:0007669"/>
    <property type="project" value="UniProtKB-UniRule"/>
</dbReference>
<comment type="similarity">
    <text evidence="4 11">Belongs to the MoeA family.</text>
</comment>
<dbReference type="GO" id="GO:0046872">
    <property type="term" value="F:metal ion binding"/>
    <property type="evidence" value="ECO:0007669"/>
    <property type="project" value="UniProtKB-UniRule"/>
</dbReference>